<reference evidence="12" key="1">
    <citation type="submission" date="2022-08" db="EMBL/GenBank/DDBJ databases">
        <authorList>
            <person name="Gutierrez-Valencia J."/>
        </authorList>
    </citation>
    <scope>NUCLEOTIDE SEQUENCE</scope>
</reference>
<dbReference type="PROSITE" id="PS00375">
    <property type="entry name" value="UDPGT"/>
    <property type="match status" value="1"/>
</dbReference>
<dbReference type="InterPro" id="IPR058980">
    <property type="entry name" value="Glyco_transf_N"/>
</dbReference>
<dbReference type="Pfam" id="PF26168">
    <property type="entry name" value="Glyco_transf_N"/>
    <property type="match status" value="1"/>
</dbReference>
<evidence type="ECO:0000256" key="9">
    <source>
        <dbReference type="RuleBase" id="RU003718"/>
    </source>
</evidence>
<dbReference type="PANTHER" id="PTHR11926">
    <property type="entry name" value="GLUCOSYL/GLUCURONOSYL TRANSFERASES"/>
    <property type="match status" value="1"/>
</dbReference>
<comment type="catalytic activity">
    <reaction evidence="7">
        <text>2-hydroxy-2-methylpropanenitrile + UDP-alpha-D-glucose = linamarin + UDP + H(+)</text>
        <dbReference type="Rhea" id="RHEA:20009"/>
        <dbReference type="ChEBI" id="CHEBI:15348"/>
        <dbReference type="ChEBI" id="CHEBI:15378"/>
        <dbReference type="ChEBI" id="CHEBI:16441"/>
        <dbReference type="ChEBI" id="CHEBI:58223"/>
        <dbReference type="ChEBI" id="CHEBI:58885"/>
        <dbReference type="EC" id="2.4.1.63"/>
    </reaction>
</comment>
<evidence type="ECO:0000256" key="10">
    <source>
        <dbReference type="RuleBase" id="RU362057"/>
    </source>
</evidence>
<protein>
    <recommendedName>
        <fullName evidence="10">Glycosyltransferase</fullName>
        <ecNumber evidence="10">2.4.1.-</ecNumber>
    </recommendedName>
</protein>
<dbReference type="GO" id="GO:0080043">
    <property type="term" value="F:quercetin 3-O-glucosyltransferase activity"/>
    <property type="evidence" value="ECO:0007669"/>
    <property type="project" value="TreeGrafter"/>
</dbReference>
<dbReference type="GO" id="GO:0006952">
    <property type="term" value="P:defense response"/>
    <property type="evidence" value="ECO:0007669"/>
    <property type="project" value="UniProtKB-KW"/>
</dbReference>
<dbReference type="GO" id="GO:0047213">
    <property type="term" value="F:anthocyanidin 3-O-glucosyltransferase activity"/>
    <property type="evidence" value="ECO:0007669"/>
    <property type="project" value="UniProtKB-EC"/>
</dbReference>
<dbReference type="GO" id="GO:0050057">
    <property type="term" value="F:linamarin synthase activity"/>
    <property type="evidence" value="ECO:0007669"/>
    <property type="project" value="UniProtKB-EC"/>
</dbReference>
<evidence type="ECO:0000256" key="4">
    <source>
        <dbReference type="ARBA" id="ARBA00022679"/>
    </source>
</evidence>
<keyword evidence="13" id="KW-1185">Reference proteome</keyword>
<keyword evidence="3 9" id="KW-0328">Glycosyltransferase</keyword>
<evidence type="ECO:0000256" key="7">
    <source>
        <dbReference type="ARBA" id="ARBA00052877"/>
    </source>
</evidence>
<dbReference type="EMBL" id="CAMGYJ010000007">
    <property type="protein sequence ID" value="CAI0449579.1"/>
    <property type="molecule type" value="Genomic_DNA"/>
</dbReference>
<keyword evidence="5" id="KW-0611">Plant defense</keyword>
<dbReference type="Pfam" id="PF00201">
    <property type="entry name" value="UDPGT"/>
    <property type="match status" value="1"/>
</dbReference>
<keyword evidence="4 9" id="KW-0808">Transferase</keyword>
<evidence type="ECO:0000256" key="2">
    <source>
        <dbReference type="ARBA" id="ARBA00009995"/>
    </source>
</evidence>
<evidence type="ECO:0000256" key="1">
    <source>
        <dbReference type="ARBA" id="ARBA00004935"/>
    </source>
</evidence>
<dbReference type="SUPFAM" id="SSF53756">
    <property type="entry name" value="UDP-Glycosyltransferase/glycogen phosphorylase"/>
    <property type="match status" value="1"/>
</dbReference>
<comment type="similarity">
    <text evidence="2 9">Belongs to the UDP-glycosyltransferase family.</text>
</comment>
<feature type="domain" description="Glycosyltransferase N-terminal" evidence="11">
    <location>
        <begin position="16"/>
        <end position="146"/>
    </location>
</feature>
<evidence type="ECO:0000256" key="6">
    <source>
        <dbReference type="ARBA" id="ARBA00047606"/>
    </source>
</evidence>
<evidence type="ECO:0000256" key="8">
    <source>
        <dbReference type="ARBA" id="ARBA00056778"/>
    </source>
</evidence>
<evidence type="ECO:0000259" key="11">
    <source>
        <dbReference type="Pfam" id="PF26168"/>
    </source>
</evidence>
<dbReference type="Proteomes" id="UP001154282">
    <property type="component" value="Unassembled WGS sequence"/>
</dbReference>
<evidence type="ECO:0000256" key="3">
    <source>
        <dbReference type="ARBA" id="ARBA00022676"/>
    </source>
</evidence>
<gene>
    <name evidence="12" type="ORF">LITE_LOCUS30235</name>
</gene>
<dbReference type="CDD" id="cd03784">
    <property type="entry name" value="GT1_Gtf-like"/>
    <property type="match status" value="1"/>
</dbReference>
<accession>A0AAV0MTY3</accession>
<proteinExistence type="inferred from homology"/>
<evidence type="ECO:0000313" key="12">
    <source>
        <dbReference type="EMBL" id="CAI0449579.1"/>
    </source>
</evidence>
<evidence type="ECO:0000256" key="5">
    <source>
        <dbReference type="ARBA" id="ARBA00022821"/>
    </source>
</evidence>
<dbReference type="EC" id="2.4.1.-" evidence="10"/>
<dbReference type="GO" id="GO:0080044">
    <property type="term" value="F:quercetin 7-O-glucosyltransferase activity"/>
    <property type="evidence" value="ECO:0007669"/>
    <property type="project" value="TreeGrafter"/>
</dbReference>
<evidence type="ECO:0000313" key="13">
    <source>
        <dbReference type="Proteomes" id="UP001154282"/>
    </source>
</evidence>
<name>A0AAV0MTY3_9ROSI</name>
<dbReference type="Gene3D" id="3.40.50.2000">
    <property type="entry name" value="Glycogen Phosphorylase B"/>
    <property type="match status" value="2"/>
</dbReference>
<dbReference type="FunFam" id="3.40.50.2000:FF:000027">
    <property type="entry name" value="Glycosyltransferase"/>
    <property type="match status" value="1"/>
</dbReference>
<organism evidence="12 13">
    <name type="scientific">Linum tenue</name>
    <dbReference type="NCBI Taxonomy" id="586396"/>
    <lineage>
        <taxon>Eukaryota</taxon>
        <taxon>Viridiplantae</taxon>
        <taxon>Streptophyta</taxon>
        <taxon>Embryophyta</taxon>
        <taxon>Tracheophyta</taxon>
        <taxon>Spermatophyta</taxon>
        <taxon>Magnoliopsida</taxon>
        <taxon>eudicotyledons</taxon>
        <taxon>Gunneridae</taxon>
        <taxon>Pentapetalae</taxon>
        <taxon>rosids</taxon>
        <taxon>fabids</taxon>
        <taxon>Malpighiales</taxon>
        <taxon>Linaceae</taxon>
        <taxon>Linum</taxon>
    </lineage>
</organism>
<sequence length="499" mass="55549">MGSSAHPGKQNKPHAVLLPFPAQGHVNPFMQLAKLLHSRGFHITFVNTEHNHRRLVRARGPEAVKGLSDFQFQAFPDGLPPSDEDATQDIPALCYATQNHCLPPFMELMGKLNSSSTRVAPPVTCIVSDGVMTFGIEAARLLGVQHATFWTASACGLVGYLQYDKLIRRGIFPLKGEHNLKDGTLESPLEWIPAGMSNIRLKDLPSFAITTDAEDVMFHFLRIEARNCLKSGAIIFNTFDAFEGKALTTIRKDYFPWPRQIYTVGPLVSLGGEEMSEPAVTASRTISSNMWKEDLKCVEWLDQREPRSVVYVNYGSITVMSDEHLKEFAWGLAESKRPFLWIVRPDILRGGSAVLPPEFLEEIETRGCLASWCIQQEVLSHPSVGVFLTHCGWNSMIESVSVGIPVICWPFFAEQQTNCRYACSEWGIGLEVSADVKRKEVADVIEEMMSGETGKVVKHKAVEWKKQAKESVGVEGLSFSNFGRFVQGGILVCYIVPML</sequence>
<comment type="function">
    <text evidence="8">UDP-glucosyltransferase catalyzing in planta synthesis of cyanogenic glucosides. Able to glucosylate acetone cyanohydrin and 2-hydroxy-2-methylbutyronitrile, forming linamarin and lotaustralin. Also accepts, to some extent, a wide range of potential acceptor substrates, including simple alcohols, flavonoids, isoflavonoids and other hydroxynitriles such as p-hydroxymandelonitrile, mandelonitrile, (E)-4-hydroxy-2-methylbut-2-enenitrile and (E)- 2-(hydroxymethyl)but-2-enenitrile.</text>
</comment>
<comment type="caution">
    <text evidence="12">The sequence shown here is derived from an EMBL/GenBank/DDBJ whole genome shotgun (WGS) entry which is preliminary data.</text>
</comment>
<comment type="pathway">
    <text evidence="1">Pigment biosynthesis; anthocyanin biosynthesis.</text>
</comment>
<dbReference type="InterPro" id="IPR035595">
    <property type="entry name" value="UDP_glycos_trans_CS"/>
</dbReference>
<dbReference type="PANTHER" id="PTHR11926:SF1538">
    <property type="entry name" value="GLYCOSYLTRANSFERASE"/>
    <property type="match status" value="1"/>
</dbReference>
<dbReference type="InterPro" id="IPR002213">
    <property type="entry name" value="UDP_glucos_trans"/>
</dbReference>
<dbReference type="FunFam" id="3.40.50.2000:FF:000055">
    <property type="entry name" value="Glycosyltransferase"/>
    <property type="match status" value="1"/>
</dbReference>
<comment type="catalytic activity">
    <reaction evidence="6">
        <text>an anthocyanidin + UDP-alpha-D-glucose + H(+) = an anthocyanidin 3-O-beta-D-glucoside + UDP</text>
        <dbReference type="Rhea" id="RHEA:20093"/>
        <dbReference type="ChEBI" id="CHEBI:15378"/>
        <dbReference type="ChEBI" id="CHEBI:16307"/>
        <dbReference type="ChEBI" id="CHEBI:58223"/>
        <dbReference type="ChEBI" id="CHEBI:58885"/>
        <dbReference type="ChEBI" id="CHEBI:143576"/>
        <dbReference type="EC" id="2.4.1.115"/>
    </reaction>
</comment>
<dbReference type="AlphaFoldDB" id="A0AAV0MTY3"/>